<organism evidence="2 3">
    <name type="scientific">Pythium oligandrum</name>
    <name type="common">Mycoparasitic fungus</name>
    <dbReference type="NCBI Taxonomy" id="41045"/>
    <lineage>
        <taxon>Eukaryota</taxon>
        <taxon>Sar</taxon>
        <taxon>Stramenopiles</taxon>
        <taxon>Oomycota</taxon>
        <taxon>Peronosporomycetes</taxon>
        <taxon>Pythiales</taxon>
        <taxon>Pythiaceae</taxon>
        <taxon>Pythium</taxon>
    </lineage>
</organism>
<feature type="compositionally biased region" description="Acidic residues" evidence="1">
    <location>
        <begin position="37"/>
        <end position="66"/>
    </location>
</feature>
<reference evidence="2" key="1">
    <citation type="submission" date="2019-03" db="EMBL/GenBank/DDBJ databases">
        <title>Long read genome sequence of the mycoparasitic Pythium oligandrum ATCC 38472 isolated from sugarbeet rhizosphere.</title>
        <authorList>
            <person name="Gaulin E."/>
        </authorList>
    </citation>
    <scope>NUCLEOTIDE SEQUENCE</scope>
    <source>
        <strain evidence="2">ATCC 38472_TT</strain>
    </source>
</reference>
<dbReference type="Proteomes" id="UP000794436">
    <property type="component" value="Unassembled WGS sequence"/>
</dbReference>
<feature type="compositionally biased region" description="Basic residues" evidence="1">
    <location>
        <begin position="1"/>
        <end position="13"/>
    </location>
</feature>
<comment type="caution">
    <text evidence="2">The sequence shown here is derived from an EMBL/GenBank/DDBJ whole genome shotgun (WGS) entry which is preliminary data.</text>
</comment>
<evidence type="ECO:0000313" key="2">
    <source>
        <dbReference type="EMBL" id="TMW59609.1"/>
    </source>
</evidence>
<feature type="compositionally biased region" description="Basic and acidic residues" evidence="1">
    <location>
        <begin position="14"/>
        <end position="26"/>
    </location>
</feature>
<name>A0A8K1FG43_PYTOL</name>
<feature type="region of interest" description="Disordered" evidence="1">
    <location>
        <begin position="1"/>
        <end position="68"/>
    </location>
</feature>
<protein>
    <submittedName>
        <fullName evidence="2">Uncharacterized protein</fullName>
    </submittedName>
</protein>
<sequence length="332" mass="37774">MTHHRRRRHRHRHSDNTDRPDEERSESQYITPHTVEEEAEEVNVDVDVDVDVEEDGEEEEEEEEEVSSYGFFPVQTAAELVRMLEAINTNMEFEVATIQNDYEEYVTQRGTEIASMDRILLRFELKVDEQYTTVARTITEAMGYTIEGMGDALVRFELRSLAGSGEKSALTMDEIERIKDCVEKLVHLRQQVTGSTTPTAIKESRISFFNAAQVQAATAVWAFTTGPPDMMKTIDAHLKVELAQTKCNILHRAGFTVPTDLLEAADEEAYENGILISDAFDAKRNEELDQRGFDELEIEIAFALFLDLPEFTDATVAAMRILLGETDEDDDY</sequence>
<proteinExistence type="predicted"/>
<dbReference type="EMBL" id="SPLM01000109">
    <property type="protein sequence ID" value="TMW59609.1"/>
    <property type="molecule type" value="Genomic_DNA"/>
</dbReference>
<accession>A0A8K1FG43</accession>
<keyword evidence="3" id="KW-1185">Reference proteome</keyword>
<evidence type="ECO:0000313" key="3">
    <source>
        <dbReference type="Proteomes" id="UP000794436"/>
    </source>
</evidence>
<gene>
    <name evidence="2" type="ORF">Poli38472_004678</name>
</gene>
<evidence type="ECO:0000256" key="1">
    <source>
        <dbReference type="SAM" id="MobiDB-lite"/>
    </source>
</evidence>
<dbReference type="AlphaFoldDB" id="A0A8K1FG43"/>